<protein>
    <recommendedName>
        <fullName evidence="6">Cilia- and flagella-associated protein 91</fullName>
    </recommendedName>
</protein>
<evidence type="ECO:0000256" key="3">
    <source>
        <dbReference type="ARBA" id="ARBA00023212"/>
    </source>
</evidence>
<dbReference type="InterPro" id="IPR032840">
    <property type="entry name" value="CFAP91_dom"/>
</dbReference>
<dbReference type="PANTHER" id="PTHR22455">
    <property type="entry name" value="CILIA- AND FLAGELLA-ASSOCIATED PROTEIN 91"/>
    <property type="match status" value="1"/>
</dbReference>
<evidence type="ECO:0000256" key="6">
    <source>
        <dbReference type="ARBA" id="ARBA00029555"/>
    </source>
</evidence>
<evidence type="ECO:0000256" key="7">
    <source>
        <dbReference type="SAM" id="Coils"/>
    </source>
</evidence>
<dbReference type="InterPro" id="IPR026720">
    <property type="entry name" value="CFAP91"/>
</dbReference>
<dbReference type="AlphaFoldDB" id="D7EKM5"/>
<evidence type="ECO:0000256" key="4">
    <source>
        <dbReference type="ARBA" id="ARBA00023273"/>
    </source>
</evidence>
<name>D7EKM5_TRICA</name>
<keyword evidence="11" id="KW-1185">Reference proteome</keyword>
<evidence type="ECO:0000256" key="1">
    <source>
        <dbReference type="ARBA" id="ARBA00004430"/>
    </source>
</evidence>
<keyword evidence="4" id="KW-0966">Cell projection</keyword>
<reference evidence="10 11" key="2">
    <citation type="journal article" date="2010" name="Nucleic Acids Res.">
        <title>BeetleBase in 2010: revisions to provide comprehensive genomic information for Tribolium castaneum.</title>
        <authorList>
            <person name="Kim H.S."/>
            <person name="Murphy T."/>
            <person name="Xia J."/>
            <person name="Caragea D."/>
            <person name="Park Y."/>
            <person name="Beeman R.W."/>
            <person name="Lorenzen M.D."/>
            <person name="Butcher S."/>
            <person name="Manak J.R."/>
            <person name="Brown S.J."/>
        </authorList>
    </citation>
    <scope>NUCLEOTIDE SEQUENCE [LARGE SCALE GENOMIC DNA]</scope>
    <source>
        <strain evidence="10 11">Georgia GA2</strain>
    </source>
</reference>
<dbReference type="FunCoup" id="D7EKM5">
    <property type="interactions" value="73"/>
</dbReference>
<proteinExistence type="inferred from homology"/>
<feature type="domain" description="CFAP91" evidence="9">
    <location>
        <begin position="152"/>
        <end position="303"/>
    </location>
</feature>
<dbReference type="PANTHER" id="PTHR22455:SF10">
    <property type="entry name" value="CILIA- AND FLAGELLA-ASSOCIATED PROTEIN 91"/>
    <property type="match status" value="1"/>
</dbReference>
<dbReference type="InParanoid" id="D7EKM5"/>
<dbReference type="STRING" id="7070.D7EKM5"/>
<evidence type="ECO:0000313" key="11">
    <source>
        <dbReference type="Proteomes" id="UP000007266"/>
    </source>
</evidence>
<dbReference type="Proteomes" id="UP000007266">
    <property type="component" value="Unassembled WGS sequence"/>
</dbReference>
<sequence length="769" mass="89887">MAVGSVKPLSLPTPFRPHDYAYDPLFVVSGPKDHYKAALLARLSTAKFQICPIFANMFSDLPNHPRKQYIRRKSAHLPQAGRSYKSRLEPNLDYLCSRKVDVIGADRSKYFHVPKTSIGGHLIPELQLHYTSPREKLPSVVKAEPKSQNKKIQTEFRESSVQTSPWEPSIVFNGDTEPELLKLDFLKWGSGLPPGMHEVQLLERARMKRAWEERCEVRTAEDLEKRRTIIAAMERDEWAFREQEIQDIQDLRLKLLEKMLNELHEKSKNRNEAKLRMFAEMKYAEKEQKLKKLRDKTKRELRKLDLKHAGIDQKYHSVNVVEEHINHASEIYGPLMRHGEHPKRWHLIIDEALTRFKAQFVGVEEFNTLPTWLNKATKIKDCMCLKMKGTRLCMRETKWTAPVLKKLHEELLALRKHDLKPCTLIKKIQSPPSAISTPEVEGISDGDEDFYQAMVMIQSVIKGRAAQMHIYEGRERCRELIQELKFSSGLLVEENVQIHDYKLKIKLQQREEQIALEKLFRLRESLDELQSTVVGSLLDFLNKELRRLLEERRAHAICILLERERYDREAAEAGRRQVELRRRREHDEMFKQIVKIQQETVDLYLEDIIKESMEFTSEEEARSYVEGMARKIDEEAYRIKEATNITINDEEEIVADLVHHFVLPEVQKQIIRKKIQRKQREKLRTVHDTVYSEIEDVNVTQEPEPSEQSSLKEYPVVGSSQKFRQHSVPGTSTEDRHFSIIHEATNDTTSHASSDGKSHKNSKCQRPDV</sequence>
<reference evidence="10 11" key="1">
    <citation type="journal article" date="2008" name="Nature">
        <title>The genome of the model beetle and pest Tribolium castaneum.</title>
        <authorList>
            <consortium name="Tribolium Genome Sequencing Consortium"/>
            <person name="Richards S."/>
            <person name="Gibbs R.A."/>
            <person name="Weinstock G.M."/>
            <person name="Brown S.J."/>
            <person name="Denell R."/>
            <person name="Beeman R.W."/>
            <person name="Gibbs R."/>
            <person name="Beeman R.W."/>
            <person name="Brown S.J."/>
            <person name="Bucher G."/>
            <person name="Friedrich M."/>
            <person name="Grimmelikhuijzen C.J."/>
            <person name="Klingler M."/>
            <person name="Lorenzen M."/>
            <person name="Richards S."/>
            <person name="Roth S."/>
            <person name="Schroder R."/>
            <person name="Tautz D."/>
            <person name="Zdobnov E.M."/>
            <person name="Muzny D."/>
            <person name="Gibbs R.A."/>
            <person name="Weinstock G.M."/>
            <person name="Attaway T."/>
            <person name="Bell S."/>
            <person name="Buhay C.J."/>
            <person name="Chandrabose M.N."/>
            <person name="Chavez D."/>
            <person name="Clerk-Blankenburg K.P."/>
            <person name="Cree A."/>
            <person name="Dao M."/>
            <person name="Davis C."/>
            <person name="Chacko J."/>
            <person name="Dinh H."/>
            <person name="Dugan-Rocha S."/>
            <person name="Fowler G."/>
            <person name="Garner T.T."/>
            <person name="Garnes J."/>
            <person name="Gnirke A."/>
            <person name="Hawes A."/>
            <person name="Hernandez J."/>
            <person name="Hines S."/>
            <person name="Holder M."/>
            <person name="Hume J."/>
            <person name="Jhangiani S.N."/>
            <person name="Joshi V."/>
            <person name="Khan Z.M."/>
            <person name="Jackson L."/>
            <person name="Kovar C."/>
            <person name="Kowis A."/>
            <person name="Lee S."/>
            <person name="Lewis L.R."/>
            <person name="Margolis J."/>
            <person name="Morgan M."/>
            <person name="Nazareth L.V."/>
            <person name="Nguyen N."/>
            <person name="Okwuonu G."/>
            <person name="Parker D."/>
            <person name="Richards S."/>
            <person name="Ruiz S.J."/>
            <person name="Santibanez J."/>
            <person name="Savard J."/>
            <person name="Scherer S.E."/>
            <person name="Schneider B."/>
            <person name="Sodergren E."/>
            <person name="Tautz D."/>
            <person name="Vattahil S."/>
            <person name="Villasana D."/>
            <person name="White C.S."/>
            <person name="Wright R."/>
            <person name="Park Y."/>
            <person name="Beeman R.W."/>
            <person name="Lord J."/>
            <person name="Oppert B."/>
            <person name="Lorenzen M."/>
            <person name="Brown S."/>
            <person name="Wang L."/>
            <person name="Savard J."/>
            <person name="Tautz D."/>
            <person name="Richards S."/>
            <person name="Weinstock G."/>
            <person name="Gibbs R.A."/>
            <person name="Liu Y."/>
            <person name="Worley K."/>
            <person name="Weinstock G."/>
            <person name="Elsik C.G."/>
            <person name="Reese J.T."/>
            <person name="Elhaik E."/>
            <person name="Landan G."/>
            <person name="Graur D."/>
            <person name="Arensburger P."/>
            <person name="Atkinson P."/>
            <person name="Beeman R.W."/>
            <person name="Beidler J."/>
            <person name="Brown S.J."/>
            <person name="Demuth J.P."/>
            <person name="Drury D.W."/>
            <person name="Du Y.Z."/>
            <person name="Fujiwara H."/>
            <person name="Lorenzen M."/>
            <person name="Maselli V."/>
            <person name="Osanai M."/>
            <person name="Park Y."/>
            <person name="Robertson H.M."/>
            <person name="Tu Z."/>
            <person name="Wang J.J."/>
            <person name="Wang S."/>
            <person name="Richards S."/>
            <person name="Song H."/>
            <person name="Zhang L."/>
            <person name="Sodergren E."/>
            <person name="Werner D."/>
            <person name="Stanke M."/>
            <person name="Morgenstern B."/>
            <person name="Solovyev V."/>
            <person name="Kosarev P."/>
            <person name="Brown G."/>
            <person name="Chen H.C."/>
            <person name="Ermolaeva O."/>
            <person name="Hlavina W."/>
            <person name="Kapustin Y."/>
            <person name="Kiryutin B."/>
            <person name="Kitts P."/>
            <person name="Maglott D."/>
            <person name="Pruitt K."/>
            <person name="Sapojnikov V."/>
            <person name="Souvorov A."/>
            <person name="Mackey A.J."/>
            <person name="Waterhouse R.M."/>
            <person name="Wyder S."/>
            <person name="Zdobnov E.M."/>
            <person name="Zdobnov E.M."/>
            <person name="Wyder S."/>
            <person name="Kriventseva E.V."/>
            <person name="Kadowaki T."/>
            <person name="Bork P."/>
            <person name="Aranda M."/>
            <person name="Bao R."/>
            <person name="Beermann A."/>
            <person name="Berns N."/>
            <person name="Bolognesi R."/>
            <person name="Bonneton F."/>
            <person name="Bopp D."/>
            <person name="Brown S.J."/>
            <person name="Bucher G."/>
            <person name="Butts T."/>
            <person name="Chaumot A."/>
            <person name="Denell R.E."/>
            <person name="Ferrier D.E."/>
            <person name="Friedrich M."/>
            <person name="Gordon C.M."/>
            <person name="Jindra M."/>
            <person name="Klingler M."/>
            <person name="Lan Q."/>
            <person name="Lattorff H.M."/>
            <person name="Laudet V."/>
            <person name="von Levetsow C."/>
            <person name="Liu Z."/>
            <person name="Lutz R."/>
            <person name="Lynch J.A."/>
            <person name="da Fonseca R.N."/>
            <person name="Posnien N."/>
            <person name="Reuter R."/>
            <person name="Roth S."/>
            <person name="Savard J."/>
            <person name="Schinko J.B."/>
            <person name="Schmitt C."/>
            <person name="Schoppmeier M."/>
            <person name="Schroder R."/>
            <person name="Shippy T.D."/>
            <person name="Simonnet F."/>
            <person name="Marques-Souza H."/>
            <person name="Tautz D."/>
            <person name="Tomoyasu Y."/>
            <person name="Trauner J."/>
            <person name="Van der Zee M."/>
            <person name="Vervoort M."/>
            <person name="Wittkopp N."/>
            <person name="Wimmer E.A."/>
            <person name="Yang X."/>
            <person name="Jones A.K."/>
            <person name="Sattelle D.B."/>
            <person name="Ebert P.R."/>
            <person name="Nelson D."/>
            <person name="Scott J.G."/>
            <person name="Beeman R.W."/>
            <person name="Muthukrishnan S."/>
            <person name="Kramer K.J."/>
            <person name="Arakane Y."/>
            <person name="Beeman R.W."/>
            <person name="Zhu Q."/>
            <person name="Hogenkamp D."/>
            <person name="Dixit R."/>
            <person name="Oppert B."/>
            <person name="Jiang H."/>
            <person name="Zou Z."/>
            <person name="Marshall J."/>
            <person name="Elpidina E."/>
            <person name="Vinokurov K."/>
            <person name="Oppert C."/>
            <person name="Zou Z."/>
            <person name="Evans J."/>
            <person name="Lu Z."/>
            <person name="Zhao P."/>
            <person name="Sumathipala N."/>
            <person name="Altincicek B."/>
            <person name="Vilcinskas A."/>
            <person name="Williams M."/>
            <person name="Hultmark D."/>
            <person name="Hetru C."/>
            <person name="Jiang H."/>
            <person name="Grimmelikhuijzen C.J."/>
            <person name="Hauser F."/>
            <person name="Cazzamali G."/>
            <person name="Williamson M."/>
            <person name="Park Y."/>
            <person name="Li B."/>
            <person name="Tanaka Y."/>
            <person name="Predel R."/>
            <person name="Neupert S."/>
            <person name="Schachtner J."/>
            <person name="Verleyen P."/>
            <person name="Raible F."/>
            <person name="Bork P."/>
            <person name="Friedrich M."/>
            <person name="Walden K.K."/>
            <person name="Robertson H.M."/>
            <person name="Angeli S."/>
            <person name="Foret S."/>
            <person name="Bucher G."/>
            <person name="Schuetz S."/>
            <person name="Maleszka R."/>
            <person name="Wimmer E.A."/>
            <person name="Beeman R.W."/>
            <person name="Lorenzen M."/>
            <person name="Tomoyasu Y."/>
            <person name="Miller S.C."/>
            <person name="Grossmann D."/>
            <person name="Bucher G."/>
        </authorList>
    </citation>
    <scope>NUCLEOTIDE SEQUENCE [LARGE SCALE GENOMIC DNA]</scope>
    <source>
        <strain evidence="10 11">Georgia GA2</strain>
    </source>
</reference>
<comment type="similarity">
    <text evidence="5">Belongs to the CFAP91 family.</text>
</comment>
<evidence type="ECO:0000256" key="8">
    <source>
        <dbReference type="SAM" id="MobiDB-lite"/>
    </source>
</evidence>
<gene>
    <name evidence="10" type="primary">AUGUSTUS-3.0.2_10320</name>
    <name evidence="10" type="ORF">TcasGA2_TC010320</name>
</gene>
<dbReference type="GO" id="GO:0005930">
    <property type="term" value="C:axoneme"/>
    <property type="evidence" value="ECO:0007669"/>
    <property type="project" value="UniProtKB-SubCell"/>
</dbReference>
<dbReference type="OMA" id="VQTMYRD"/>
<organism evidence="10 11">
    <name type="scientific">Tribolium castaneum</name>
    <name type="common">Red flour beetle</name>
    <dbReference type="NCBI Taxonomy" id="7070"/>
    <lineage>
        <taxon>Eukaryota</taxon>
        <taxon>Metazoa</taxon>
        <taxon>Ecdysozoa</taxon>
        <taxon>Arthropoda</taxon>
        <taxon>Hexapoda</taxon>
        <taxon>Insecta</taxon>
        <taxon>Pterygota</taxon>
        <taxon>Neoptera</taxon>
        <taxon>Endopterygota</taxon>
        <taxon>Coleoptera</taxon>
        <taxon>Polyphaga</taxon>
        <taxon>Cucujiformia</taxon>
        <taxon>Tenebrionidae</taxon>
        <taxon>Tenebrionidae incertae sedis</taxon>
        <taxon>Tribolium</taxon>
    </lineage>
</organism>
<keyword evidence="3" id="KW-0206">Cytoskeleton</keyword>
<evidence type="ECO:0000313" key="10">
    <source>
        <dbReference type="EMBL" id="EFA13217.2"/>
    </source>
</evidence>
<dbReference type="HOGENOM" id="CLU_011633_1_1_1"/>
<dbReference type="eggNOG" id="ENOG502QRFI">
    <property type="taxonomic scope" value="Eukaryota"/>
</dbReference>
<dbReference type="Pfam" id="PF14738">
    <property type="entry name" value="CFAP91"/>
    <property type="match status" value="1"/>
</dbReference>
<comment type="subcellular location">
    <subcellularLocation>
        <location evidence="1">Cytoplasm</location>
        <location evidence="1">Cytoskeleton</location>
        <location evidence="1">Cilium axoneme</location>
    </subcellularLocation>
</comment>
<keyword evidence="7" id="KW-0175">Coiled coil</keyword>
<evidence type="ECO:0000259" key="9">
    <source>
        <dbReference type="Pfam" id="PF14738"/>
    </source>
</evidence>
<feature type="compositionally biased region" description="Polar residues" evidence="8">
    <location>
        <begin position="746"/>
        <end position="755"/>
    </location>
</feature>
<evidence type="ECO:0000256" key="2">
    <source>
        <dbReference type="ARBA" id="ARBA00022490"/>
    </source>
</evidence>
<feature type="compositionally biased region" description="Polar residues" evidence="8">
    <location>
        <begin position="698"/>
        <end position="711"/>
    </location>
</feature>
<accession>D7EKM5</accession>
<evidence type="ECO:0000256" key="5">
    <source>
        <dbReference type="ARBA" id="ARBA00029468"/>
    </source>
</evidence>
<feature type="region of interest" description="Disordered" evidence="8">
    <location>
        <begin position="698"/>
        <end position="769"/>
    </location>
</feature>
<keyword evidence="2" id="KW-0963">Cytoplasm</keyword>
<feature type="compositionally biased region" description="Polar residues" evidence="8">
    <location>
        <begin position="718"/>
        <end position="732"/>
    </location>
</feature>
<dbReference type="EMBL" id="KQ972330">
    <property type="protein sequence ID" value="EFA13217.2"/>
    <property type="molecule type" value="Genomic_DNA"/>
</dbReference>
<feature type="coiled-coil region" evidence="7">
    <location>
        <begin position="253"/>
        <end position="307"/>
    </location>
</feature>